<sequence>MMREAKDAKITGKDIPAVIELTGKEYRLNKEENEGVLSHLIRNGDLSLYGLANAVTQHSQDVKSYDRATELESVGFDIMTMSKALWNRINSDMR</sequence>
<comment type="caution">
    <text evidence="1">The sequence shown here is derived from an EMBL/GenBank/DDBJ whole genome shotgun (WGS) entry which is preliminary data.</text>
</comment>
<evidence type="ECO:0000313" key="1">
    <source>
        <dbReference type="EMBL" id="MPN15226.1"/>
    </source>
</evidence>
<dbReference type="EMBL" id="VSSQ01061938">
    <property type="protein sequence ID" value="MPN15226.1"/>
    <property type="molecule type" value="Genomic_DNA"/>
</dbReference>
<gene>
    <name evidence="1" type="ORF">SDC9_162556</name>
</gene>
<protein>
    <submittedName>
        <fullName evidence="1">Uncharacterized protein</fullName>
    </submittedName>
</protein>
<name>A0A645FNG0_9ZZZZ</name>
<dbReference type="AlphaFoldDB" id="A0A645FNG0"/>
<reference evidence="1" key="1">
    <citation type="submission" date="2019-08" db="EMBL/GenBank/DDBJ databases">
        <authorList>
            <person name="Kucharzyk K."/>
            <person name="Murdoch R.W."/>
            <person name="Higgins S."/>
            <person name="Loffler F."/>
        </authorList>
    </citation>
    <scope>NUCLEOTIDE SEQUENCE</scope>
</reference>
<proteinExistence type="predicted"/>
<accession>A0A645FNG0</accession>
<organism evidence="1">
    <name type="scientific">bioreactor metagenome</name>
    <dbReference type="NCBI Taxonomy" id="1076179"/>
    <lineage>
        <taxon>unclassified sequences</taxon>
        <taxon>metagenomes</taxon>
        <taxon>ecological metagenomes</taxon>
    </lineage>
</organism>